<name>A0ABQ3CTR1_9RHOB</name>
<keyword evidence="2" id="KW-1185">Reference proteome</keyword>
<dbReference type="SUPFAM" id="SSF52540">
    <property type="entry name" value="P-loop containing nucleoside triphosphate hydrolases"/>
    <property type="match status" value="1"/>
</dbReference>
<reference evidence="2" key="1">
    <citation type="journal article" date="2019" name="Int. J. Syst. Evol. Microbiol.">
        <title>The Global Catalogue of Microorganisms (GCM) 10K type strain sequencing project: providing services to taxonomists for standard genome sequencing and annotation.</title>
        <authorList>
            <consortium name="The Broad Institute Genomics Platform"/>
            <consortium name="The Broad Institute Genome Sequencing Center for Infectious Disease"/>
            <person name="Wu L."/>
            <person name="Ma J."/>
        </authorList>
    </citation>
    <scope>NUCLEOTIDE SEQUENCE [LARGE SCALE GENOMIC DNA]</scope>
    <source>
        <strain evidence="2">KCTC 32465</strain>
    </source>
</reference>
<dbReference type="Proteomes" id="UP000634455">
    <property type="component" value="Unassembled WGS sequence"/>
</dbReference>
<dbReference type="InterPro" id="IPR027417">
    <property type="entry name" value="P-loop_NTPase"/>
</dbReference>
<gene>
    <name evidence="1" type="ORF">GCM10008927_04390</name>
</gene>
<accession>A0ABQ3CTR1</accession>
<dbReference type="Gene3D" id="3.40.50.300">
    <property type="entry name" value="P-loop containing nucleotide triphosphate hydrolases"/>
    <property type="match status" value="1"/>
</dbReference>
<evidence type="ECO:0000313" key="2">
    <source>
        <dbReference type="Proteomes" id="UP000634455"/>
    </source>
</evidence>
<comment type="caution">
    <text evidence="1">The sequence shown here is derived from an EMBL/GenBank/DDBJ whole genome shotgun (WGS) entry which is preliminary data.</text>
</comment>
<protein>
    <submittedName>
        <fullName evidence="1">Uncharacterized protein</fullName>
    </submittedName>
</protein>
<dbReference type="EMBL" id="BMZF01000001">
    <property type="protein sequence ID" value="GHA42963.1"/>
    <property type="molecule type" value="Genomic_DNA"/>
</dbReference>
<evidence type="ECO:0000313" key="1">
    <source>
        <dbReference type="EMBL" id="GHA42963.1"/>
    </source>
</evidence>
<organism evidence="1 2">
    <name type="scientific">Paramylibacter ulvae</name>
    <dbReference type="NCBI Taxonomy" id="1651968"/>
    <lineage>
        <taxon>Bacteria</taxon>
        <taxon>Pseudomonadati</taxon>
        <taxon>Pseudomonadota</taxon>
        <taxon>Alphaproteobacteria</taxon>
        <taxon>Rhodobacterales</taxon>
        <taxon>Paracoccaceae</taxon>
        <taxon>Paramylibacter</taxon>
    </lineage>
</organism>
<sequence>MLDHGRKSRKLGEPAFSEINNLHDAMDNIRGQIDSLTQWLYRPHCLPIYYSDLAFSQIDTTRRILAQLQLEIDPRRVVQHVNQNRFTQMNKGIKDRYRHEMTPAQSRAFKQAFPQFYETLIKRRKSLPIFGQAPLRDGCELL</sequence>
<proteinExistence type="predicted"/>